<feature type="compositionally biased region" description="Polar residues" evidence="1">
    <location>
        <begin position="324"/>
        <end position="334"/>
    </location>
</feature>
<feature type="signal peptide" evidence="2">
    <location>
        <begin position="1"/>
        <end position="25"/>
    </location>
</feature>
<keyword evidence="5" id="KW-1185">Reference proteome</keyword>
<name>A0A9P4Y180_CRYP1</name>
<evidence type="ECO:0000259" key="3">
    <source>
        <dbReference type="Pfam" id="PF24320"/>
    </source>
</evidence>
<proteinExistence type="predicted"/>
<dbReference type="EMBL" id="MU032348">
    <property type="protein sequence ID" value="KAF3764560.1"/>
    <property type="molecule type" value="Genomic_DNA"/>
</dbReference>
<evidence type="ECO:0000256" key="2">
    <source>
        <dbReference type="SAM" id="SignalP"/>
    </source>
</evidence>
<feature type="region of interest" description="Disordered" evidence="1">
    <location>
        <begin position="313"/>
        <end position="334"/>
    </location>
</feature>
<accession>A0A9P4Y180</accession>
<dbReference type="InterPro" id="IPR055915">
    <property type="entry name" value="DUF7492"/>
</dbReference>
<dbReference type="GeneID" id="63835465"/>
<protein>
    <recommendedName>
        <fullName evidence="3">DUF7492 domain-containing protein</fullName>
    </recommendedName>
</protein>
<feature type="chain" id="PRO_5040332673" description="DUF7492 domain-containing protein" evidence="2">
    <location>
        <begin position="26"/>
        <end position="334"/>
    </location>
</feature>
<gene>
    <name evidence="4" type="ORF">M406DRAFT_278107</name>
</gene>
<reference evidence="4" key="1">
    <citation type="journal article" date="2020" name="Phytopathology">
        <title>Genome sequence of the chestnut blight fungus Cryphonectria parasitica EP155: A fundamental resource for an archetypical invasive plant pathogen.</title>
        <authorList>
            <person name="Crouch J.A."/>
            <person name="Dawe A."/>
            <person name="Aerts A."/>
            <person name="Barry K."/>
            <person name="Churchill A.C.L."/>
            <person name="Grimwood J."/>
            <person name="Hillman B."/>
            <person name="Milgroom M.G."/>
            <person name="Pangilinan J."/>
            <person name="Smith M."/>
            <person name="Salamov A."/>
            <person name="Schmutz J."/>
            <person name="Yadav J."/>
            <person name="Grigoriev I.V."/>
            <person name="Nuss D."/>
        </authorList>
    </citation>
    <scope>NUCLEOTIDE SEQUENCE</scope>
    <source>
        <strain evidence="4">EP155</strain>
    </source>
</reference>
<feature type="non-terminal residue" evidence="4">
    <location>
        <position position="334"/>
    </location>
</feature>
<evidence type="ECO:0000313" key="4">
    <source>
        <dbReference type="EMBL" id="KAF3764560.1"/>
    </source>
</evidence>
<dbReference type="RefSeq" id="XP_040775521.1">
    <property type="nucleotide sequence ID" value="XM_040918336.1"/>
</dbReference>
<dbReference type="AlphaFoldDB" id="A0A9P4Y180"/>
<dbReference type="Pfam" id="PF24320">
    <property type="entry name" value="DUF7492"/>
    <property type="match status" value="1"/>
</dbReference>
<dbReference type="OrthoDB" id="64281at2759"/>
<evidence type="ECO:0000313" key="5">
    <source>
        <dbReference type="Proteomes" id="UP000803844"/>
    </source>
</evidence>
<sequence>MKGRTFLQQAFAVFAALSDVPTVTAHSWVEQLQRIAANGTMIDPVGYQRGFVARDNPLFKGDITDDLWQLPANALGRTTILKNDTICSPQQSTSNYTSEFTRLVTAPGDLISLRHEENGHVTLPLNQANKPRNRGTIYIYGTTKSRSDDTLEAIHKVWNVDGTGGDGRGRLLATRNFDDGQCYQVNDGTISTSRQKQFDKVASDLEGADLWCQSDIQLPSNITAGANYTLYWVWDWPTLNKANAMEGEEGVNVTRQEIYTSCIDLKIVDPCSDELGDTKSPACSTGTKSNILKSFDKSQSYGSAAVPQELTGNFAVSVDETDADSGSNDGMSAP</sequence>
<dbReference type="Proteomes" id="UP000803844">
    <property type="component" value="Unassembled WGS sequence"/>
</dbReference>
<comment type="caution">
    <text evidence="4">The sequence shown here is derived from an EMBL/GenBank/DDBJ whole genome shotgun (WGS) entry which is preliminary data.</text>
</comment>
<feature type="domain" description="DUF7492" evidence="3">
    <location>
        <begin position="23"/>
        <end position="280"/>
    </location>
</feature>
<keyword evidence="2" id="KW-0732">Signal</keyword>
<organism evidence="4 5">
    <name type="scientific">Cryphonectria parasitica (strain ATCC 38755 / EP155)</name>
    <dbReference type="NCBI Taxonomy" id="660469"/>
    <lineage>
        <taxon>Eukaryota</taxon>
        <taxon>Fungi</taxon>
        <taxon>Dikarya</taxon>
        <taxon>Ascomycota</taxon>
        <taxon>Pezizomycotina</taxon>
        <taxon>Sordariomycetes</taxon>
        <taxon>Sordariomycetidae</taxon>
        <taxon>Diaporthales</taxon>
        <taxon>Cryphonectriaceae</taxon>
        <taxon>Cryphonectria-Endothia species complex</taxon>
        <taxon>Cryphonectria</taxon>
    </lineage>
</organism>
<evidence type="ECO:0000256" key="1">
    <source>
        <dbReference type="SAM" id="MobiDB-lite"/>
    </source>
</evidence>